<evidence type="ECO:0000256" key="1">
    <source>
        <dbReference type="ARBA" id="ARBA00006930"/>
    </source>
</evidence>
<protein>
    <recommendedName>
        <fullName evidence="3">Nuclease SbcCD subunit C</fullName>
    </recommendedName>
</protein>
<accession>A0A495QXB1</accession>
<evidence type="ECO:0000256" key="4">
    <source>
        <dbReference type="SAM" id="Coils"/>
    </source>
</evidence>
<dbReference type="SUPFAM" id="SSF52540">
    <property type="entry name" value="P-loop containing nucleoside triphosphate hydrolases"/>
    <property type="match status" value="1"/>
</dbReference>
<organism evidence="6 7">
    <name type="scientific">Actinomadura pelletieri DSM 43383</name>
    <dbReference type="NCBI Taxonomy" id="1120940"/>
    <lineage>
        <taxon>Bacteria</taxon>
        <taxon>Bacillati</taxon>
        <taxon>Actinomycetota</taxon>
        <taxon>Actinomycetes</taxon>
        <taxon>Streptosporangiales</taxon>
        <taxon>Thermomonosporaceae</taxon>
        <taxon>Actinomadura</taxon>
    </lineage>
</organism>
<dbReference type="InterPro" id="IPR027417">
    <property type="entry name" value="P-loop_NTPase"/>
</dbReference>
<keyword evidence="7" id="KW-1185">Reference proteome</keyword>
<sequence length="663" mass="74962">MHLHSLTLRDFGAYHGLHSLDLRVKPRRPIILIGGLNGCGKTTLLDAIQLVLYGPRARCSGRGNRSYDAYLRESINRKADSSRGSELKLEFSVTVEGQERTYEVTRSWSLIGKQLKENLSVLLDGKYSRSISQGWAEHVEEILPLEVASLFFFDGEKVESLADPERAASVIESAVHSLLGVSAVEQLRTDLLALQRRQRLSSEDQAIVTRIQDQETRYDAANQEVADRNQRLGQLRSHADRTRVELDKIEHTFERAGGKLYERLRELEESRAAIAARLGTLQKSLRDIAAGPLPLALLRDQLAAAGKQAEREQESSEARQLLEVLEARDAWLIDQLDDDVSAKARTALKRKLTNDRKKRASVTGLDQRLGLPHDLPLKLAALDQALASDESRAAELLLEASKTIHQLEEADRELAAVPDEQRIKTLLEERQRRMDALAVAKSAVQRAETELKEIKGHRDRLAAELERSQQQRTKTLIREEELRRIVIYAEKARNTLDKFGEALLNKHISRLEVAVLTSFQKLMRKSTLVKDLRIDTDKFQLTLTNSDGEIIDPSRLSAGERQLLAVSLLWGLAKVAGNRLPTVIDTPLGRLDSRHRQRLVDQYFPQAGRQVLLLSTDEEIDEELLRRLKPSVTHSYVLVHNDTTFTTRVVPGYWWTEGDMHAV</sequence>
<dbReference type="NCBIfam" id="TIGR03185">
    <property type="entry name" value="DNA_S_dndD"/>
    <property type="match status" value="1"/>
</dbReference>
<dbReference type="GO" id="GO:0006302">
    <property type="term" value="P:double-strand break repair"/>
    <property type="evidence" value="ECO:0007669"/>
    <property type="project" value="InterPro"/>
</dbReference>
<reference evidence="6 7" key="1">
    <citation type="submission" date="2018-10" db="EMBL/GenBank/DDBJ databases">
        <title>Genomic Encyclopedia of Archaeal and Bacterial Type Strains, Phase II (KMG-II): from individual species to whole genera.</title>
        <authorList>
            <person name="Goeker M."/>
        </authorList>
    </citation>
    <scope>NUCLEOTIDE SEQUENCE [LARGE SCALE GENOMIC DNA]</scope>
    <source>
        <strain evidence="6 7">DSM 43383</strain>
    </source>
</reference>
<evidence type="ECO:0000313" key="6">
    <source>
        <dbReference type="EMBL" id="RKS78664.1"/>
    </source>
</evidence>
<proteinExistence type="inferred from homology"/>
<dbReference type="OrthoDB" id="9795626at2"/>
<dbReference type="Proteomes" id="UP000274601">
    <property type="component" value="Unassembled WGS sequence"/>
</dbReference>
<comment type="similarity">
    <text evidence="1">Belongs to the SMC family. SbcC subfamily.</text>
</comment>
<name>A0A495QXB1_9ACTN</name>
<feature type="coiled-coil region" evidence="4">
    <location>
        <begin position="437"/>
        <end position="471"/>
    </location>
</feature>
<dbReference type="EMBL" id="RBWU01000001">
    <property type="protein sequence ID" value="RKS78664.1"/>
    <property type="molecule type" value="Genomic_DNA"/>
</dbReference>
<keyword evidence="4" id="KW-0175">Coiled coil</keyword>
<dbReference type="PANTHER" id="PTHR32114">
    <property type="entry name" value="ABC TRANSPORTER ABCH.3"/>
    <property type="match status" value="1"/>
</dbReference>
<comment type="subunit">
    <text evidence="2">Heterodimer of SbcC and SbcD.</text>
</comment>
<comment type="caution">
    <text evidence="6">The sequence shown here is derived from an EMBL/GenBank/DDBJ whole genome shotgun (WGS) entry which is preliminary data.</text>
</comment>
<feature type="domain" description="Rad50/SbcC-type AAA" evidence="5">
    <location>
        <begin position="5"/>
        <end position="215"/>
    </location>
</feature>
<dbReference type="InterPro" id="IPR017599">
    <property type="entry name" value="DNA_S_DndD"/>
</dbReference>
<dbReference type="PANTHER" id="PTHR32114:SF2">
    <property type="entry name" value="ABC TRANSPORTER ABCH.3"/>
    <property type="match status" value="1"/>
</dbReference>
<dbReference type="Gene3D" id="3.40.50.300">
    <property type="entry name" value="P-loop containing nucleotide triphosphate hydrolases"/>
    <property type="match status" value="2"/>
</dbReference>
<evidence type="ECO:0000256" key="3">
    <source>
        <dbReference type="ARBA" id="ARBA00013368"/>
    </source>
</evidence>
<feature type="coiled-coil region" evidence="4">
    <location>
        <begin position="295"/>
        <end position="328"/>
    </location>
</feature>
<gene>
    <name evidence="6" type="ORF">BZB76_0084</name>
</gene>
<evidence type="ECO:0000313" key="7">
    <source>
        <dbReference type="Proteomes" id="UP000274601"/>
    </source>
</evidence>
<evidence type="ECO:0000256" key="2">
    <source>
        <dbReference type="ARBA" id="ARBA00011322"/>
    </source>
</evidence>
<dbReference type="GO" id="GO:0016887">
    <property type="term" value="F:ATP hydrolysis activity"/>
    <property type="evidence" value="ECO:0007669"/>
    <property type="project" value="InterPro"/>
</dbReference>
<dbReference type="InterPro" id="IPR038729">
    <property type="entry name" value="Rad50/SbcC_AAA"/>
</dbReference>
<dbReference type="RefSeq" id="WP_121432297.1">
    <property type="nucleotide sequence ID" value="NZ_RBWU01000001.1"/>
</dbReference>
<dbReference type="AlphaFoldDB" id="A0A495QXB1"/>
<evidence type="ECO:0000259" key="5">
    <source>
        <dbReference type="Pfam" id="PF13476"/>
    </source>
</evidence>
<dbReference type="Pfam" id="PF13476">
    <property type="entry name" value="AAA_23"/>
    <property type="match status" value="1"/>
</dbReference>